<keyword evidence="1" id="KW-1133">Transmembrane helix</keyword>
<evidence type="ECO:0000256" key="1">
    <source>
        <dbReference type="SAM" id="Phobius"/>
    </source>
</evidence>
<name>A0A0E0ACB7_9ORYZ</name>
<dbReference type="AlphaFoldDB" id="A0A0E0ACB7"/>
<proteinExistence type="predicted"/>
<keyword evidence="3" id="KW-1185">Reference proteome</keyword>
<dbReference type="Proteomes" id="UP000026961">
    <property type="component" value="Chromosome 6"/>
</dbReference>
<evidence type="ECO:0000313" key="3">
    <source>
        <dbReference type="Proteomes" id="UP000026961"/>
    </source>
</evidence>
<evidence type="ECO:0000313" key="2">
    <source>
        <dbReference type="EnsemblPlants" id="OGLUM06G23420.1"/>
    </source>
</evidence>
<dbReference type="HOGENOM" id="CLU_2389785_0_0_1"/>
<reference evidence="2" key="1">
    <citation type="submission" date="2015-04" db="UniProtKB">
        <authorList>
            <consortium name="EnsemblPlants"/>
        </authorList>
    </citation>
    <scope>IDENTIFICATION</scope>
</reference>
<keyword evidence="1" id="KW-0812">Transmembrane</keyword>
<reference evidence="2" key="2">
    <citation type="submission" date="2018-05" db="EMBL/GenBank/DDBJ databases">
        <title>OgluRS3 (Oryza glumaepatula Reference Sequence Version 3).</title>
        <authorList>
            <person name="Zhang J."/>
            <person name="Kudrna D."/>
            <person name="Lee S."/>
            <person name="Talag J."/>
            <person name="Welchert J."/>
            <person name="Wing R.A."/>
        </authorList>
    </citation>
    <scope>NUCLEOTIDE SEQUENCE [LARGE SCALE GENOMIC DNA]</scope>
</reference>
<sequence length="95" mass="10145">MEETLTGGCLVKLELYNLLVPEQQQQQRIVAKILKETNPPSSSVAVTVDTAAAAPLLEPKPDTGNLSDLDSAVGTCACFAVMVIIILLVFYALLK</sequence>
<dbReference type="Gramene" id="OGLUM06G23420.1">
    <property type="protein sequence ID" value="OGLUM06G23420.1"/>
    <property type="gene ID" value="OGLUM06G23420"/>
</dbReference>
<accession>A0A0E0ACB7</accession>
<organism evidence="2">
    <name type="scientific">Oryza glumipatula</name>
    <dbReference type="NCBI Taxonomy" id="40148"/>
    <lineage>
        <taxon>Eukaryota</taxon>
        <taxon>Viridiplantae</taxon>
        <taxon>Streptophyta</taxon>
        <taxon>Embryophyta</taxon>
        <taxon>Tracheophyta</taxon>
        <taxon>Spermatophyta</taxon>
        <taxon>Magnoliopsida</taxon>
        <taxon>Liliopsida</taxon>
        <taxon>Poales</taxon>
        <taxon>Poaceae</taxon>
        <taxon>BOP clade</taxon>
        <taxon>Oryzoideae</taxon>
        <taxon>Oryzeae</taxon>
        <taxon>Oryzinae</taxon>
        <taxon>Oryza</taxon>
    </lineage>
</organism>
<protein>
    <submittedName>
        <fullName evidence="2">Uncharacterized protein</fullName>
    </submittedName>
</protein>
<keyword evidence="1" id="KW-0472">Membrane</keyword>
<dbReference type="EnsemblPlants" id="OGLUM06G23420.1">
    <property type="protein sequence ID" value="OGLUM06G23420.1"/>
    <property type="gene ID" value="OGLUM06G23420"/>
</dbReference>
<feature type="transmembrane region" description="Helical" evidence="1">
    <location>
        <begin position="72"/>
        <end position="94"/>
    </location>
</feature>